<comment type="caution">
    <text evidence="2">The sequence shown here is derived from an EMBL/GenBank/DDBJ whole genome shotgun (WGS) entry which is preliminary data.</text>
</comment>
<keyword evidence="1" id="KW-0472">Membrane</keyword>
<name>A0ABS2TMU7_9ACTN</name>
<feature type="transmembrane region" description="Helical" evidence="1">
    <location>
        <begin position="209"/>
        <end position="227"/>
    </location>
</feature>
<accession>A0ABS2TMU7</accession>
<protein>
    <recommendedName>
        <fullName evidence="4">DUF2637 domain-containing protein</fullName>
    </recommendedName>
</protein>
<proteinExistence type="predicted"/>
<keyword evidence="3" id="KW-1185">Reference proteome</keyword>
<feature type="transmembrane region" description="Helical" evidence="1">
    <location>
        <begin position="260"/>
        <end position="279"/>
    </location>
</feature>
<gene>
    <name evidence="2" type="ORF">ITX44_08960</name>
</gene>
<keyword evidence="1" id="KW-0812">Transmembrane</keyword>
<dbReference type="EMBL" id="JADKYB010000004">
    <property type="protein sequence ID" value="MBM9504666.1"/>
    <property type="molecule type" value="Genomic_DNA"/>
</dbReference>
<organism evidence="2 3">
    <name type="scientific">Actinacidiphila acididurans</name>
    <dbReference type="NCBI Taxonomy" id="2784346"/>
    <lineage>
        <taxon>Bacteria</taxon>
        <taxon>Bacillati</taxon>
        <taxon>Actinomycetota</taxon>
        <taxon>Actinomycetes</taxon>
        <taxon>Kitasatosporales</taxon>
        <taxon>Streptomycetaceae</taxon>
        <taxon>Actinacidiphila</taxon>
    </lineage>
</organism>
<sequence length="298" mass="31633">MYERDEPHGPPTVQFSGIRAEDVPLVGAPPDPLHATTQLVGGQWDIDAEFAQLFRQPDPLDLPGAGPLPGPLAGLMTGPPGGPSPGPAPGAAADYLAADPMTGAMAAPVPDALADALADHLMAGHAAPRPGPVRPAVHHRKRRPRRLRKLIRALRLLRMPWKSLVSFLFASATAAIACVVSLLGAMVSYDPLRLLAYPTAHNLASSWPMLVYGPWLAGCLSVLRAAAHQRHVRTAWAVVTAFSAVAVLLCVAQAPHTPTAMATAGLPPVAALACFHLLYRQITLVHPRHAKLPRQRKH</sequence>
<dbReference type="Proteomes" id="UP000749040">
    <property type="component" value="Unassembled WGS sequence"/>
</dbReference>
<reference evidence="2 3" key="1">
    <citation type="submission" date="2021-01" db="EMBL/GenBank/DDBJ databases">
        <title>Streptomyces acididurans sp. nov., isolated from a peat swamp forest soil.</title>
        <authorList>
            <person name="Chantavorakit T."/>
            <person name="Duangmal K."/>
        </authorList>
    </citation>
    <scope>NUCLEOTIDE SEQUENCE [LARGE SCALE GENOMIC DNA]</scope>
    <source>
        <strain evidence="2 3">KK5PA1</strain>
    </source>
</reference>
<dbReference type="RefSeq" id="WP_205356532.1">
    <property type="nucleotide sequence ID" value="NZ_JADKYB010000004.1"/>
</dbReference>
<feature type="transmembrane region" description="Helical" evidence="1">
    <location>
        <begin position="234"/>
        <end position="254"/>
    </location>
</feature>
<evidence type="ECO:0000313" key="3">
    <source>
        <dbReference type="Proteomes" id="UP000749040"/>
    </source>
</evidence>
<evidence type="ECO:0008006" key="4">
    <source>
        <dbReference type="Google" id="ProtNLM"/>
    </source>
</evidence>
<feature type="transmembrane region" description="Helical" evidence="1">
    <location>
        <begin position="164"/>
        <end position="189"/>
    </location>
</feature>
<keyword evidence="1" id="KW-1133">Transmembrane helix</keyword>
<evidence type="ECO:0000256" key="1">
    <source>
        <dbReference type="SAM" id="Phobius"/>
    </source>
</evidence>
<evidence type="ECO:0000313" key="2">
    <source>
        <dbReference type="EMBL" id="MBM9504666.1"/>
    </source>
</evidence>